<proteinExistence type="predicted"/>
<feature type="transmembrane region" description="Helical" evidence="1">
    <location>
        <begin position="114"/>
        <end position="130"/>
    </location>
</feature>
<keyword evidence="4" id="KW-1185">Reference proteome</keyword>
<name>A0A7X1B4U2_9BACT</name>
<feature type="domain" description="Transglutaminase-like" evidence="2">
    <location>
        <begin position="483"/>
        <end position="554"/>
    </location>
</feature>
<gene>
    <name evidence="3" type="ORF">H5P27_06405</name>
</gene>
<keyword evidence="1" id="KW-0472">Membrane</keyword>
<dbReference type="Pfam" id="PF01841">
    <property type="entry name" value="Transglut_core"/>
    <property type="match status" value="1"/>
</dbReference>
<dbReference type="SUPFAM" id="SSF54001">
    <property type="entry name" value="Cysteine proteinases"/>
    <property type="match status" value="1"/>
</dbReference>
<dbReference type="AlphaFoldDB" id="A0A7X1B4U2"/>
<protein>
    <submittedName>
        <fullName evidence="3">DUF3488 domain-containing protein</fullName>
    </submittedName>
</protein>
<reference evidence="3 4" key="1">
    <citation type="submission" date="2020-07" db="EMBL/GenBank/DDBJ databases">
        <authorList>
            <person name="Feng X."/>
        </authorList>
    </citation>
    <scope>NUCLEOTIDE SEQUENCE [LARGE SCALE GENOMIC DNA]</scope>
    <source>
        <strain evidence="3 4">JCM23202</strain>
    </source>
</reference>
<dbReference type="SMART" id="SM00460">
    <property type="entry name" value="TGc"/>
    <property type="match status" value="1"/>
</dbReference>
<dbReference type="Gene3D" id="3.10.620.30">
    <property type="match status" value="1"/>
</dbReference>
<dbReference type="Proteomes" id="UP000526501">
    <property type="component" value="Unassembled WGS sequence"/>
</dbReference>
<sequence length="734" mass="82639">MMSKSHSHSLEDLLALKWVLGALMGLVCITTLFNITGHSKLPAILASAAVLAALVKPGLIAKIPQVVWKTYALAIIPLVLVDVIAKDTIPALLDLNTWLILYRCLNHGKRREEMQLALLCLFLMIMAGILTATLVFGFQLLAFSGLVVAYLLVNTSIEAKAGGDYEYLESFVRNHNLNVLRALGSTFSTRFWFLGLGIFSSMVLLAAVVFIAIPRINIDDKVSLFQMKTKQTYSGFSDRIQLGEVTNIKNDTSVALRVDVPDDATVPMEPYWRMLALDDYENGVFRLSDSLAELQKSPLASPYHAVRYWPDRRFSEKPSSLSRDKWTFFMEPEVSRYLPLVGDFQQMTVSDLDDISIGPHTYSVALDEINSKMVSYQLEGVRFNGVVPDVPSSAYPQFLSDPFASDVDRTASQYPKTLLQLPSDDASARVFRSAAARLVNGESLTPIEFARRATQSLWDSHSYSMSVRLPKLDGMSDPVARWFSSELPGHCELFATSFVLMARSAGFPARVVVGFKGGEWNDYENYFMVSNSDAHAWAEIYDGVGNWIRVDPTPGSAMPSIEQSTELVAEKKGISDSAAFLDSLKLLWYRRIVNFDEEAQREAAVQLKDFFLAYAMVAEDWAKQAGEYLYYWVTSPWNAWRITYMLSLLAILIAAFIIQRNMALNLRELVLAPFRRGDPIRRKASKLLDRLSQRTAKDDETFNRVLDDLKRLRFGSKQSWPNARVVFKDARRLL</sequence>
<dbReference type="InterPro" id="IPR021878">
    <property type="entry name" value="TgpA_N"/>
</dbReference>
<feature type="transmembrane region" description="Helical" evidence="1">
    <location>
        <begin position="136"/>
        <end position="153"/>
    </location>
</feature>
<dbReference type="Pfam" id="PF11992">
    <property type="entry name" value="TgpA_N"/>
    <property type="match status" value="1"/>
</dbReference>
<evidence type="ECO:0000256" key="1">
    <source>
        <dbReference type="SAM" id="Phobius"/>
    </source>
</evidence>
<dbReference type="PANTHER" id="PTHR42736:SF1">
    <property type="entry name" value="PROTEIN-GLUTAMINE GAMMA-GLUTAMYLTRANSFERASE"/>
    <property type="match status" value="1"/>
</dbReference>
<dbReference type="RefSeq" id="WP_185659539.1">
    <property type="nucleotide sequence ID" value="NZ_CAWPOO010000006.1"/>
</dbReference>
<keyword evidence="1" id="KW-0812">Transmembrane</keyword>
<evidence type="ECO:0000259" key="2">
    <source>
        <dbReference type="SMART" id="SM00460"/>
    </source>
</evidence>
<evidence type="ECO:0000313" key="4">
    <source>
        <dbReference type="Proteomes" id="UP000526501"/>
    </source>
</evidence>
<feature type="transmembrane region" description="Helical" evidence="1">
    <location>
        <begin position="41"/>
        <end position="59"/>
    </location>
</feature>
<dbReference type="InterPro" id="IPR002931">
    <property type="entry name" value="Transglutaminase-like"/>
</dbReference>
<evidence type="ECO:0000313" key="3">
    <source>
        <dbReference type="EMBL" id="MBC2605671.1"/>
    </source>
</evidence>
<dbReference type="EMBL" id="JACHVC010000006">
    <property type="protein sequence ID" value="MBC2605671.1"/>
    <property type="molecule type" value="Genomic_DNA"/>
</dbReference>
<comment type="caution">
    <text evidence="3">The sequence shown here is derived from an EMBL/GenBank/DDBJ whole genome shotgun (WGS) entry which is preliminary data.</text>
</comment>
<feature type="transmembrane region" description="Helical" evidence="1">
    <location>
        <begin position="191"/>
        <end position="213"/>
    </location>
</feature>
<dbReference type="InterPro" id="IPR038765">
    <property type="entry name" value="Papain-like_cys_pep_sf"/>
</dbReference>
<keyword evidence="1" id="KW-1133">Transmembrane helix</keyword>
<feature type="transmembrane region" description="Helical" evidence="1">
    <location>
        <begin position="639"/>
        <end position="658"/>
    </location>
</feature>
<feature type="transmembrane region" description="Helical" evidence="1">
    <location>
        <begin position="15"/>
        <end position="34"/>
    </location>
</feature>
<accession>A0A7X1B4U2</accession>
<feature type="transmembrane region" description="Helical" evidence="1">
    <location>
        <begin position="71"/>
        <end position="93"/>
    </location>
</feature>
<dbReference type="PANTHER" id="PTHR42736">
    <property type="entry name" value="PROTEIN-GLUTAMINE GAMMA-GLUTAMYLTRANSFERASE"/>
    <property type="match status" value="1"/>
</dbReference>
<dbReference type="InterPro" id="IPR052901">
    <property type="entry name" value="Bact_TGase-like"/>
</dbReference>
<organism evidence="3 4">
    <name type="scientific">Pelagicoccus albus</name>
    <dbReference type="NCBI Taxonomy" id="415222"/>
    <lineage>
        <taxon>Bacteria</taxon>
        <taxon>Pseudomonadati</taxon>
        <taxon>Verrucomicrobiota</taxon>
        <taxon>Opitutia</taxon>
        <taxon>Puniceicoccales</taxon>
        <taxon>Pelagicoccaceae</taxon>
        <taxon>Pelagicoccus</taxon>
    </lineage>
</organism>